<dbReference type="AlphaFoldDB" id="A0A0E9USS3"/>
<evidence type="ECO:0000313" key="1">
    <source>
        <dbReference type="EMBL" id="JAH68235.1"/>
    </source>
</evidence>
<dbReference type="EMBL" id="GBXM01040342">
    <property type="protein sequence ID" value="JAH68235.1"/>
    <property type="molecule type" value="Transcribed_RNA"/>
</dbReference>
<protein>
    <submittedName>
        <fullName evidence="1">Uncharacterized protein</fullName>
    </submittedName>
</protein>
<organism evidence="1">
    <name type="scientific">Anguilla anguilla</name>
    <name type="common">European freshwater eel</name>
    <name type="synonym">Muraena anguilla</name>
    <dbReference type="NCBI Taxonomy" id="7936"/>
    <lineage>
        <taxon>Eukaryota</taxon>
        <taxon>Metazoa</taxon>
        <taxon>Chordata</taxon>
        <taxon>Craniata</taxon>
        <taxon>Vertebrata</taxon>
        <taxon>Euteleostomi</taxon>
        <taxon>Actinopterygii</taxon>
        <taxon>Neopterygii</taxon>
        <taxon>Teleostei</taxon>
        <taxon>Anguilliformes</taxon>
        <taxon>Anguillidae</taxon>
        <taxon>Anguilla</taxon>
    </lineage>
</organism>
<accession>A0A0E9USS3</accession>
<reference evidence="1" key="1">
    <citation type="submission" date="2014-11" db="EMBL/GenBank/DDBJ databases">
        <authorList>
            <person name="Amaro Gonzalez C."/>
        </authorList>
    </citation>
    <scope>NUCLEOTIDE SEQUENCE</scope>
</reference>
<name>A0A0E9USS3_ANGAN</name>
<reference evidence="1" key="2">
    <citation type="journal article" date="2015" name="Fish Shellfish Immunol.">
        <title>Early steps in the European eel (Anguilla anguilla)-Vibrio vulnificus interaction in the gills: Role of the RtxA13 toxin.</title>
        <authorList>
            <person name="Callol A."/>
            <person name="Pajuelo D."/>
            <person name="Ebbesson L."/>
            <person name="Teles M."/>
            <person name="MacKenzie S."/>
            <person name="Amaro C."/>
        </authorList>
    </citation>
    <scope>NUCLEOTIDE SEQUENCE</scope>
</reference>
<sequence>MVPLPLCAFTIVLFDHRHGRDSSNKFNQQILNMD</sequence>
<proteinExistence type="predicted"/>